<evidence type="ECO:0000256" key="1">
    <source>
        <dbReference type="SAM" id="MobiDB-lite"/>
    </source>
</evidence>
<dbReference type="HOGENOM" id="CLU_1743581_0_0_1"/>
<feature type="compositionally biased region" description="Low complexity" evidence="1">
    <location>
        <begin position="1"/>
        <end position="13"/>
    </location>
</feature>
<dbReference type="EMBL" id="AP008208">
    <property type="protein sequence ID" value="BAH91661.1"/>
    <property type="molecule type" value="Genomic_DNA"/>
</dbReference>
<accession>C7IYI0</accession>
<dbReference type="AlphaFoldDB" id="C7IYI0"/>
<gene>
    <name evidence="2" type="ordered locus">Os02g0437901</name>
</gene>
<name>C7IYI0_ORYSJ</name>
<protein>
    <submittedName>
        <fullName evidence="2">Os02g0437901 protein</fullName>
    </submittedName>
</protein>
<dbReference type="Proteomes" id="UP000000763">
    <property type="component" value="Chromosome 2"/>
</dbReference>
<dbReference type="KEGG" id="dosa:Os02g0437901"/>
<evidence type="ECO:0000313" key="3">
    <source>
        <dbReference type="Proteomes" id="UP000000763"/>
    </source>
</evidence>
<reference evidence="3" key="2">
    <citation type="journal article" date="2008" name="Nucleic Acids Res.">
        <title>The rice annotation project database (RAP-DB): 2008 update.</title>
        <authorList>
            <consortium name="The rice annotation project (RAP)"/>
        </authorList>
    </citation>
    <scope>GENOME REANNOTATION</scope>
    <source>
        <strain evidence="3">cv. Nipponbare</strain>
    </source>
</reference>
<feature type="region of interest" description="Disordered" evidence="1">
    <location>
        <begin position="1"/>
        <end position="31"/>
    </location>
</feature>
<evidence type="ECO:0000313" key="2">
    <source>
        <dbReference type="EMBL" id="BAH91661.1"/>
    </source>
</evidence>
<reference evidence="2 3" key="1">
    <citation type="journal article" date="2005" name="Nature">
        <title>The map-based sequence of the rice genome.</title>
        <authorList>
            <consortium name="International rice genome sequencing project (IRGSP)"/>
            <person name="Matsumoto T."/>
            <person name="Wu J."/>
            <person name="Kanamori H."/>
            <person name="Katayose Y."/>
            <person name="Fujisawa M."/>
            <person name="Namiki N."/>
            <person name="Mizuno H."/>
            <person name="Yamamoto K."/>
            <person name="Antonio B.A."/>
            <person name="Baba T."/>
            <person name="Sakata K."/>
            <person name="Nagamura Y."/>
            <person name="Aoki H."/>
            <person name="Arikawa K."/>
            <person name="Arita K."/>
            <person name="Bito T."/>
            <person name="Chiden Y."/>
            <person name="Fujitsuka N."/>
            <person name="Fukunaka R."/>
            <person name="Hamada M."/>
            <person name="Harada C."/>
            <person name="Hayashi A."/>
            <person name="Hijishita S."/>
            <person name="Honda M."/>
            <person name="Hosokawa S."/>
            <person name="Ichikawa Y."/>
            <person name="Idonuma A."/>
            <person name="Iijima M."/>
            <person name="Ikeda M."/>
            <person name="Ikeno M."/>
            <person name="Ito K."/>
            <person name="Ito S."/>
            <person name="Ito T."/>
            <person name="Ito Y."/>
            <person name="Ito Y."/>
            <person name="Iwabuchi A."/>
            <person name="Kamiya K."/>
            <person name="Karasawa W."/>
            <person name="Kurita K."/>
            <person name="Katagiri S."/>
            <person name="Kikuta A."/>
            <person name="Kobayashi H."/>
            <person name="Kobayashi N."/>
            <person name="Machita K."/>
            <person name="Maehara T."/>
            <person name="Masukawa M."/>
            <person name="Mizubayashi T."/>
            <person name="Mukai Y."/>
            <person name="Nagasaki H."/>
            <person name="Nagata Y."/>
            <person name="Naito S."/>
            <person name="Nakashima M."/>
            <person name="Nakama Y."/>
            <person name="Nakamichi Y."/>
            <person name="Nakamura M."/>
            <person name="Meguro A."/>
            <person name="Negishi M."/>
            <person name="Ohta I."/>
            <person name="Ohta T."/>
            <person name="Okamoto M."/>
            <person name="Ono N."/>
            <person name="Saji S."/>
            <person name="Sakaguchi M."/>
            <person name="Sakai K."/>
            <person name="Shibata M."/>
            <person name="Shimokawa T."/>
            <person name="Song J."/>
            <person name="Takazaki Y."/>
            <person name="Terasawa K."/>
            <person name="Tsugane M."/>
            <person name="Tsuji K."/>
            <person name="Ueda S."/>
            <person name="Waki K."/>
            <person name="Yamagata H."/>
            <person name="Yamamoto M."/>
            <person name="Yamamoto S."/>
            <person name="Yamane H."/>
            <person name="Yoshiki S."/>
            <person name="Yoshihara R."/>
            <person name="Yukawa K."/>
            <person name="Zhong H."/>
            <person name="Yano M."/>
            <person name="Yuan Q."/>
            <person name="Ouyang S."/>
            <person name="Liu J."/>
            <person name="Jones K.M."/>
            <person name="Gansberger K."/>
            <person name="Moffat K."/>
            <person name="Hill J."/>
            <person name="Bera J."/>
            <person name="Fadrosh D."/>
            <person name="Jin S."/>
            <person name="Johri S."/>
            <person name="Kim M."/>
            <person name="Overton L."/>
            <person name="Reardon M."/>
            <person name="Tsitrin T."/>
            <person name="Vuong H."/>
            <person name="Weaver B."/>
            <person name="Ciecko A."/>
            <person name="Tallon L."/>
            <person name="Jackson J."/>
            <person name="Pai G."/>
            <person name="Aken S.V."/>
            <person name="Utterback T."/>
            <person name="Reidmuller S."/>
            <person name="Feldblyum T."/>
            <person name="Hsiao J."/>
            <person name="Zismann V."/>
            <person name="Iobst S."/>
            <person name="de Vazeille A.R."/>
            <person name="Buell C.R."/>
            <person name="Ying K."/>
            <person name="Li Y."/>
            <person name="Lu T."/>
            <person name="Huang Y."/>
            <person name="Zhao Q."/>
            <person name="Feng Q."/>
            <person name="Zhang L."/>
            <person name="Zhu J."/>
            <person name="Weng Q."/>
            <person name="Mu J."/>
            <person name="Lu Y."/>
            <person name="Fan D."/>
            <person name="Liu Y."/>
            <person name="Guan J."/>
            <person name="Zhang Y."/>
            <person name="Yu S."/>
            <person name="Liu X."/>
            <person name="Zhang Y."/>
            <person name="Hong G."/>
            <person name="Han B."/>
            <person name="Choisne N."/>
            <person name="Demange N."/>
            <person name="Orjeda G."/>
            <person name="Samain S."/>
            <person name="Cattolico L."/>
            <person name="Pelletier E."/>
            <person name="Couloux A."/>
            <person name="Segurens B."/>
            <person name="Wincker P."/>
            <person name="D'Hont A."/>
            <person name="Scarpelli C."/>
            <person name="Weissenbach J."/>
            <person name="Salanoubat M."/>
            <person name="Quetier F."/>
            <person name="Yu Y."/>
            <person name="Kim H.R."/>
            <person name="Rambo T."/>
            <person name="Currie J."/>
            <person name="Collura K."/>
            <person name="Luo M."/>
            <person name="Yang T."/>
            <person name="Ammiraju J.S.S."/>
            <person name="Engler F."/>
            <person name="Soderlund C."/>
            <person name="Wing R.A."/>
            <person name="Palmer L.E."/>
            <person name="de la Bastide M."/>
            <person name="Spiegel L."/>
            <person name="Nascimento L."/>
            <person name="Zutavern T."/>
            <person name="O'Shaughnessy A."/>
            <person name="Dike S."/>
            <person name="Dedhia N."/>
            <person name="Preston R."/>
            <person name="Balija V."/>
            <person name="McCombie W.R."/>
            <person name="Chow T."/>
            <person name="Chen H."/>
            <person name="Chung M."/>
            <person name="Chen C."/>
            <person name="Shaw J."/>
            <person name="Wu H."/>
            <person name="Hsiao K."/>
            <person name="Chao Y."/>
            <person name="Chu M."/>
            <person name="Cheng C."/>
            <person name="Hour A."/>
            <person name="Lee P."/>
            <person name="Lin S."/>
            <person name="Lin Y."/>
            <person name="Liou J."/>
            <person name="Liu S."/>
            <person name="Hsing Y."/>
            <person name="Raghuvanshi S."/>
            <person name="Mohanty A."/>
            <person name="Bharti A.K."/>
            <person name="Gaur A."/>
            <person name="Gupta V."/>
            <person name="Kumar D."/>
            <person name="Ravi V."/>
            <person name="Vij S."/>
            <person name="Kapur A."/>
            <person name="Khurana P."/>
            <person name="Khurana P."/>
            <person name="Khurana J.P."/>
            <person name="Tyagi A.K."/>
            <person name="Gaikwad K."/>
            <person name="Singh A."/>
            <person name="Dalal V."/>
            <person name="Srivastava S."/>
            <person name="Dixit A."/>
            <person name="Pal A.K."/>
            <person name="Ghazi I.A."/>
            <person name="Yadav M."/>
            <person name="Pandit A."/>
            <person name="Bhargava A."/>
            <person name="Sureshbabu K."/>
            <person name="Batra K."/>
            <person name="Sharma T.R."/>
            <person name="Mohapatra T."/>
            <person name="Singh N.K."/>
            <person name="Messing J."/>
            <person name="Nelson A.B."/>
            <person name="Fuks G."/>
            <person name="Kavchok S."/>
            <person name="Keizer G."/>
            <person name="Linton E."/>
            <person name="Llaca V."/>
            <person name="Song R."/>
            <person name="Tanyolac B."/>
            <person name="Young S."/>
            <person name="Ho-Il K."/>
            <person name="Hahn J.H."/>
            <person name="Sangsakoo G."/>
            <person name="Vanavichit A."/>
            <person name="de Mattos Luiz.A.T."/>
            <person name="Zimmer P.D."/>
            <person name="Malone G."/>
            <person name="Dellagostin O."/>
            <person name="de Oliveira A.C."/>
            <person name="Bevan M."/>
            <person name="Bancroft I."/>
            <person name="Minx P."/>
            <person name="Cordum H."/>
            <person name="Wilson R."/>
            <person name="Cheng Z."/>
            <person name="Jin W."/>
            <person name="Jiang J."/>
            <person name="Leong S.A."/>
            <person name="Iwama H."/>
            <person name="Gojobori T."/>
            <person name="Itoh T."/>
            <person name="Niimura Y."/>
            <person name="Fujii Y."/>
            <person name="Habara T."/>
            <person name="Sakai H."/>
            <person name="Sato Y."/>
            <person name="Wilson G."/>
            <person name="Kumar K."/>
            <person name="McCouch S."/>
            <person name="Juretic N."/>
            <person name="Hoen D."/>
            <person name="Wright S."/>
            <person name="Bruskiewich R."/>
            <person name="Bureau T."/>
            <person name="Miyao A."/>
            <person name="Hirochika H."/>
            <person name="Nishikawa T."/>
            <person name="Kadowaki K."/>
            <person name="Sugiura M."/>
            <person name="Burr B."/>
            <person name="Sasaki T."/>
        </authorList>
    </citation>
    <scope>NUCLEOTIDE SEQUENCE [LARGE SCALE GENOMIC DNA]</scope>
    <source>
        <strain evidence="3">cv. Nipponbare</strain>
    </source>
</reference>
<organism evidence="2 3">
    <name type="scientific">Oryza sativa subsp. japonica</name>
    <name type="common">Rice</name>
    <dbReference type="NCBI Taxonomy" id="39947"/>
    <lineage>
        <taxon>Eukaryota</taxon>
        <taxon>Viridiplantae</taxon>
        <taxon>Streptophyta</taxon>
        <taxon>Embryophyta</taxon>
        <taxon>Tracheophyta</taxon>
        <taxon>Spermatophyta</taxon>
        <taxon>Magnoliopsida</taxon>
        <taxon>Liliopsida</taxon>
        <taxon>Poales</taxon>
        <taxon>Poaceae</taxon>
        <taxon>BOP clade</taxon>
        <taxon>Oryzoideae</taxon>
        <taxon>Oryzeae</taxon>
        <taxon>Oryzinae</taxon>
        <taxon>Oryza</taxon>
        <taxon>Oryza sativa</taxon>
    </lineage>
</organism>
<proteinExistence type="predicted"/>
<sequence>MASASSSPATSPLGAPPPWRPSGCRGGSGGQARIGTMSPCYSTWHQPHPARPPSLCLSLLRSTVAGVILHRASVLLLTGAAYQHYISELSPSPSRVCTRYT</sequence>